<gene>
    <name evidence="2" type="ORF">B0T11DRAFT_145005</name>
</gene>
<evidence type="ECO:0000313" key="3">
    <source>
        <dbReference type="Proteomes" id="UP000813385"/>
    </source>
</evidence>
<sequence>MRQCCSRPTSVEVDIRTLWRLTSGSMIFISLATFTSIPPSSSSVCSDQQSRRPTCLFPAHRLQPSVASSRPPHLQCDTSTLNHPHPPAADHGPSLLALPSGTQAVAANGHHVDRHLALRVDGRLVVHEGPGRHVRSAGGEGVCGSRLSAWAWVLSAAKAD</sequence>
<dbReference type="AlphaFoldDB" id="A0A8K0WZE2"/>
<evidence type="ECO:0000313" key="2">
    <source>
        <dbReference type="EMBL" id="KAH7347822.1"/>
    </source>
</evidence>
<accession>A0A8K0WZE2</accession>
<dbReference type="Proteomes" id="UP000813385">
    <property type="component" value="Unassembled WGS sequence"/>
</dbReference>
<reference evidence="2" key="1">
    <citation type="journal article" date="2021" name="Nat. Commun.">
        <title>Genetic determinants of endophytism in the Arabidopsis root mycobiome.</title>
        <authorList>
            <person name="Mesny F."/>
            <person name="Miyauchi S."/>
            <person name="Thiergart T."/>
            <person name="Pickel B."/>
            <person name="Atanasova L."/>
            <person name="Karlsson M."/>
            <person name="Huettel B."/>
            <person name="Barry K.W."/>
            <person name="Haridas S."/>
            <person name="Chen C."/>
            <person name="Bauer D."/>
            <person name="Andreopoulos W."/>
            <person name="Pangilinan J."/>
            <person name="LaButti K."/>
            <person name="Riley R."/>
            <person name="Lipzen A."/>
            <person name="Clum A."/>
            <person name="Drula E."/>
            <person name="Henrissat B."/>
            <person name="Kohler A."/>
            <person name="Grigoriev I.V."/>
            <person name="Martin F.M."/>
            <person name="Hacquard S."/>
        </authorList>
    </citation>
    <scope>NUCLEOTIDE SEQUENCE</scope>
    <source>
        <strain evidence="2">MPI-CAGE-AT-0016</strain>
    </source>
</reference>
<keyword evidence="3" id="KW-1185">Reference proteome</keyword>
<feature type="region of interest" description="Disordered" evidence="1">
    <location>
        <begin position="66"/>
        <end position="92"/>
    </location>
</feature>
<organism evidence="2 3">
    <name type="scientific">Plectosphaerella cucumerina</name>
    <dbReference type="NCBI Taxonomy" id="40658"/>
    <lineage>
        <taxon>Eukaryota</taxon>
        <taxon>Fungi</taxon>
        <taxon>Dikarya</taxon>
        <taxon>Ascomycota</taxon>
        <taxon>Pezizomycotina</taxon>
        <taxon>Sordariomycetes</taxon>
        <taxon>Hypocreomycetidae</taxon>
        <taxon>Glomerellales</taxon>
        <taxon>Plectosphaerellaceae</taxon>
        <taxon>Plectosphaerella</taxon>
    </lineage>
</organism>
<dbReference type="EMBL" id="JAGPXD010000007">
    <property type="protein sequence ID" value="KAH7347822.1"/>
    <property type="molecule type" value="Genomic_DNA"/>
</dbReference>
<name>A0A8K0WZE2_9PEZI</name>
<comment type="caution">
    <text evidence="2">The sequence shown here is derived from an EMBL/GenBank/DDBJ whole genome shotgun (WGS) entry which is preliminary data.</text>
</comment>
<protein>
    <submittedName>
        <fullName evidence="2">Uncharacterized protein</fullName>
    </submittedName>
</protein>
<proteinExistence type="predicted"/>
<evidence type="ECO:0000256" key="1">
    <source>
        <dbReference type="SAM" id="MobiDB-lite"/>
    </source>
</evidence>